<protein>
    <submittedName>
        <fullName evidence="2">Uncharacterized protein</fullName>
    </submittedName>
</protein>
<name>A0A165IGS2_EXIGL</name>
<dbReference type="InParanoid" id="A0A165IGS2"/>
<dbReference type="STRING" id="1314781.A0A165IGS2"/>
<gene>
    <name evidence="2" type="ORF">EXIGLDRAFT_613125</name>
</gene>
<keyword evidence="3" id="KW-1185">Reference proteome</keyword>
<proteinExistence type="predicted"/>
<accession>A0A165IGS2</accession>
<organism evidence="2 3">
    <name type="scientific">Exidia glandulosa HHB12029</name>
    <dbReference type="NCBI Taxonomy" id="1314781"/>
    <lineage>
        <taxon>Eukaryota</taxon>
        <taxon>Fungi</taxon>
        <taxon>Dikarya</taxon>
        <taxon>Basidiomycota</taxon>
        <taxon>Agaricomycotina</taxon>
        <taxon>Agaricomycetes</taxon>
        <taxon>Auriculariales</taxon>
        <taxon>Exidiaceae</taxon>
        <taxon>Exidia</taxon>
    </lineage>
</organism>
<sequence>MAQPSSTHRERSSMAQPSSTHRERSSSHHHHRTISSTTLLLVLSLILAVLAVMLSIPRSAQAAEPTPSGILGMFSSKRNQNVISREAAVAQRESEVAKREADFLAGVPAGVSIGTCLPCTSTSTVVAVPTEPVTIIKEVVREMETLNPPWWKDPGIRAEEVLEREARISEREKEVARREEVIGKRESDATRREAWIMENLMASDAPIAQTTEEYVYEDLPPPRRPAAKVPPVLRRPEQRASTRTQTVTIPVPPPAHTRLAANPSPEIMSTATEPAARTTAVEYVVDDTVDEGQPRTVTVIRERTARPTPHRRWFGGW</sequence>
<feature type="region of interest" description="Disordered" evidence="1">
    <location>
        <begin position="1"/>
        <end position="31"/>
    </location>
</feature>
<dbReference type="EMBL" id="KV425991">
    <property type="protein sequence ID" value="KZV93384.1"/>
    <property type="molecule type" value="Genomic_DNA"/>
</dbReference>
<feature type="region of interest" description="Disordered" evidence="1">
    <location>
        <begin position="218"/>
        <end position="261"/>
    </location>
</feature>
<dbReference type="AlphaFoldDB" id="A0A165IGS2"/>
<reference evidence="2 3" key="1">
    <citation type="journal article" date="2016" name="Mol. Biol. Evol.">
        <title>Comparative Genomics of Early-Diverging Mushroom-Forming Fungi Provides Insights into the Origins of Lignocellulose Decay Capabilities.</title>
        <authorList>
            <person name="Nagy L.G."/>
            <person name="Riley R."/>
            <person name="Tritt A."/>
            <person name="Adam C."/>
            <person name="Daum C."/>
            <person name="Floudas D."/>
            <person name="Sun H."/>
            <person name="Yadav J.S."/>
            <person name="Pangilinan J."/>
            <person name="Larsson K.H."/>
            <person name="Matsuura K."/>
            <person name="Barry K."/>
            <person name="Labutti K."/>
            <person name="Kuo R."/>
            <person name="Ohm R.A."/>
            <person name="Bhattacharya S.S."/>
            <person name="Shirouzu T."/>
            <person name="Yoshinaga Y."/>
            <person name="Martin F.M."/>
            <person name="Grigoriev I.V."/>
            <person name="Hibbett D.S."/>
        </authorList>
    </citation>
    <scope>NUCLEOTIDE SEQUENCE [LARGE SCALE GENOMIC DNA]</scope>
    <source>
        <strain evidence="2 3">HHB12029</strain>
    </source>
</reference>
<dbReference type="Proteomes" id="UP000077266">
    <property type="component" value="Unassembled WGS sequence"/>
</dbReference>
<evidence type="ECO:0000313" key="3">
    <source>
        <dbReference type="Proteomes" id="UP000077266"/>
    </source>
</evidence>
<evidence type="ECO:0000313" key="2">
    <source>
        <dbReference type="EMBL" id="KZV93384.1"/>
    </source>
</evidence>
<dbReference type="OrthoDB" id="3360125at2759"/>
<evidence type="ECO:0000256" key="1">
    <source>
        <dbReference type="SAM" id="MobiDB-lite"/>
    </source>
</evidence>